<reference evidence="2" key="1">
    <citation type="journal article" date="2014" name="Int. J. Syst. Evol. Microbiol.">
        <title>Complete genome sequence of Corynebacterium casei LMG S-19264T (=DSM 44701T), isolated from a smear-ripened cheese.</title>
        <authorList>
            <consortium name="US DOE Joint Genome Institute (JGI-PGF)"/>
            <person name="Walter F."/>
            <person name="Albersmeier A."/>
            <person name="Kalinowski J."/>
            <person name="Ruckert C."/>
        </authorList>
    </citation>
    <scope>NUCLEOTIDE SEQUENCE</scope>
    <source>
        <strain evidence="2">JCM 12289</strain>
    </source>
</reference>
<accession>A0AAV3SB69</accession>
<dbReference type="AlphaFoldDB" id="A0AAV3SB69"/>
<reference evidence="2" key="2">
    <citation type="submission" date="2023-12" db="EMBL/GenBank/DDBJ databases">
        <authorList>
            <person name="Sun Q."/>
            <person name="Inoue M."/>
        </authorList>
    </citation>
    <scope>NUCLEOTIDE SEQUENCE</scope>
    <source>
        <strain evidence="2">JCM 12289</strain>
    </source>
</reference>
<feature type="region of interest" description="Disordered" evidence="1">
    <location>
        <begin position="114"/>
        <end position="138"/>
    </location>
</feature>
<name>A0AAV3SB69_HALDO</name>
<protein>
    <submittedName>
        <fullName evidence="2">Uncharacterized protein</fullName>
    </submittedName>
</protein>
<dbReference type="EMBL" id="BAAADN010000002">
    <property type="protein sequence ID" value="GAA0450277.1"/>
    <property type="molecule type" value="Genomic_DNA"/>
</dbReference>
<comment type="caution">
    <text evidence="2">The sequence shown here is derived from an EMBL/GenBank/DDBJ whole genome shotgun (WGS) entry which is preliminary data.</text>
</comment>
<proteinExistence type="predicted"/>
<organism evidence="2 3">
    <name type="scientific">Halococcus dombrowskii</name>
    <dbReference type="NCBI Taxonomy" id="179637"/>
    <lineage>
        <taxon>Archaea</taxon>
        <taxon>Methanobacteriati</taxon>
        <taxon>Methanobacteriota</taxon>
        <taxon>Stenosarchaea group</taxon>
        <taxon>Halobacteria</taxon>
        <taxon>Halobacteriales</taxon>
        <taxon>Halococcaceae</taxon>
        <taxon>Halococcus</taxon>
    </lineage>
</organism>
<evidence type="ECO:0000256" key="1">
    <source>
        <dbReference type="SAM" id="MobiDB-lite"/>
    </source>
</evidence>
<dbReference type="Proteomes" id="UP001500962">
    <property type="component" value="Unassembled WGS sequence"/>
</dbReference>
<sequence>MEMSPLPEDVQLPSGWVCKRIETDELVFAHGTGGLEVEATCVDGAQPLPFELTQCWEVTCRLRARESASECSIGRVTTRAAAVEALRSCMEQANRLVRRDGSTDTLTPGAIAGEIDLRGEIPSPTSGRDTTHRTTLRH</sequence>
<evidence type="ECO:0000313" key="3">
    <source>
        <dbReference type="Proteomes" id="UP001500962"/>
    </source>
</evidence>
<evidence type="ECO:0000313" key="2">
    <source>
        <dbReference type="EMBL" id="GAA0450277.1"/>
    </source>
</evidence>
<gene>
    <name evidence="2" type="ORF">GCM10008985_02280</name>
</gene>